<accession>A0A9D1QQB0</accession>
<proteinExistence type="predicted"/>
<feature type="compositionally biased region" description="Basic and acidic residues" evidence="1">
    <location>
        <begin position="146"/>
        <end position="158"/>
    </location>
</feature>
<dbReference type="AlphaFoldDB" id="A0A9D1QQB0"/>
<evidence type="ECO:0000256" key="1">
    <source>
        <dbReference type="SAM" id="MobiDB-lite"/>
    </source>
</evidence>
<gene>
    <name evidence="2" type="ORF">H9876_02645</name>
</gene>
<sequence>MKLSVNDYLDQLANAKVKEVAATPAEIQQLSTLHEGLAFIADQLEAGFLAAYQWNVSGEGEDVALRLETNLINVPMAEAQRLDPKLISWDDPQPVNVYLVMEADHVNASHLRIDMLNTEEEFAEQPDQSVMDAQRWVSQHLAAIKENQEKAKESAKKDKTTKKKTTTRRRKTRKTSK</sequence>
<reference evidence="2" key="1">
    <citation type="journal article" date="2021" name="PeerJ">
        <title>Extensive microbial diversity within the chicken gut microbiome revealed by metagenomics and culture.</title>
        <authorList>
            <person name="Gilroy R."/>
            <person name="Ravi A."/>
            <person name="Getino M."/>
            <person name="Pursley I."/>
            <person name="Horton D.L."/>
            <person name="Alikhan N.F."/>
            <person name="Baker D."/>
            <person name="Gharbi K."/>
            <person name="Hall N."/>
            <person name="Watson M."/>
            <person name="Adriaenssens E.M."/>
            <person name="Foster-Nyarko E."/>
            <person name="Jarju S."/>
            <person name="Secka A."/>
            <person name="Antonio M."/>
            <person name="Oren A."/>
            <person name="Chaudhuri R.R."/>
            <person name="La Ragione R."/>
            <person name="Hildebrand F."/>
            <person name="Pallen M.J."/>
        </authorList>
    </citation>
    <scope>NUCLEOTIDE SEQUENCE</scope>
    <source>
        <strain evidence="2">ChiHejej3B27-2180</strain>
    </source>
</reference>
<feature type="region of interest" description="Disordered" evidence="1">
    <location>
        <begin position="141"/>
        <end position="177"/>
    </location>
</feature>
<organism evidence="2 3">
    <name type="scientific">Candidatus Limosilactobacillus merdipullorum</name>
    <dbReference type="NCBI Taxonomy" id="2838653"/>
    <lineage>
        <taxon>Bacteria</taxon>
        <taxon>Bacillati</taxon>
        <taxon>Bacillota</taxon>
        <taxon>Bacilli</taxon>
        <taxon>Lactobacillales</taxon>
        <taxon>Lactobacillaceae</taxon>
        <taxon>Limosilactobacillus</taxon>
    </lineage>
</organism>
<comment type="caution">
    <text evidence="2">The sequence shown here is derived from an EMBL/GenBank/DDBJ whole genome shotgun (WGS) entry which is preliminary data.</text>
</comment>
<evidence type="ECO:0000313" key="3">
    <source>
        <dbReference type="Proteomes" id="UP000886878"/>
    </source>
</evidence>
<reference evidence="2" key="2">
    <citation type="submission" date="2021-04" db="EMBL/GenBank/DDBJ databases">
        <authorList>
            <person name="Gilroy R."/>
        </authorList>
    </citation>
    <scope>NUCLEOTIDE SEQUENCE</scope>
    <source>
        <strain evidence="2">ChiHejej3B27-2180</strain>
    </source>
</reference>
<protein>
    <submittedName>
        <fullName evidence="2">Uncharacterized protein</fullName>
    </submittedName>
</protein>
<dbReference type="Proteomes" id="UP000886878">
    <property type="component" value="Unassembled WGS sequence"/>
</dbReference>
<dbReference type="EMBL" id="DXGK01000048">
    <property type="protein sequence ID" value="HIW70267.1"/>
    <property type="molecule type" value="Genomic_DNA"/>
</dbReference>
<evidence type="ECO:0000313" key="2">
    <source>
        <dbReference type="EMBL" id="HIW70267.1"/>
    </source>
</evidence>
<name>A0A9D1QQB0_9LACO</name>
<feature type="compositionally biased region" description="Basic residues" evidence="1">
    <location>
        <begin position="159"/>
        <end position="177"/>
    </location>
</feature>